<dbReference type="PANTHER" id="PTHR43877">
    <property type="entry name" value="AMINOALKYLPHOSPHONATE N-ACETYLTRANSFERASE-RELATED-RELATED"/>
    <property type="match status" value="1"/>
</dbReference>
<feature type="domain" description="N-acetyltransferase" evidence="3">
    <location>
        <begin position="1"/>
        <end position="146"/>
    </location>
</feature>
<dbReference type="RefSeq" id="WP_284723572.1">
    <property type="nucleotide sequence ID" value="NZ_BSND01000013.1"/>
</dbReference>
<dbReference type="InterPro" id="IPR050832">
    <property type="entry name" value="Bact_Acetyltransf"/>
</dbReference>
<dbReference type="PANTHER" id="PTHR43877:SF2">
    <property type="entry name" value="AMINOALKYLPHOSPHONATE N-ACETYLTRANSFERASE-RELATED"/>
    <property type="match status" value="1"/>
</dbReference>
<evidence type="ECO:0000313" key="5">
    <source>
        <dbReference type="Proteomes" id="UP001161423"/>
    </source>
</evidence>
<dbReference type="Gene3D" id="3.40.630.30">
    <property type="match status" value="1"/>
</dbReference>
<accession>A0ABQ5TZI3</accession>
<dbReference type="Proteomes" id="UP001161423">
    <property type="component" value="Unassembled WGS sequence"/>
</dbReference>
<evidence type="ECO:0000313" key="4">
    <source>
        <dbReference type="EMBL" id="GLQ00700.1"/>
    </source>
</evidence>
<reference evidence="4" key="1">
    <citation type="journal article" date="2014" name="Int. J. Syst. Evol. Microbiol.">
        <title>Complete genome of a new Firmicutes species belonging to the dominant human colonic microbiota ('Ruminococcus bicirculans') reveals two chromosomes and a selective capacity to utilize plant glucans.</title>
        <authorList>
            <consortium name="NISC Comparative Sequencing Program"/>
            <person name="Wegmann U."/>
            <person name="Louis P."/>
            <person name="Goesmann A."/>
            <person name="Henrissat B."/>
            <person name="Duncan S.H."/>
            <person name="Flint H.J."/>
        </authorList>
    </citation>
    <scope>NUCLEOTIDE SEQUENCE</scope>
    <source>
        <strain evidence="4">NBRC 102424</strain>
    </source>
</reference>
<evidence type="ECO:0000256" key="2">
    <source>
        <dbReference type="ARBA" id="ARBA00023315"/>
    </source>
</evidence>
<evidence type="ECO:0000256" key="1">
    <source>
        <dbReference type="ARBA" id="ARBA00022679"/>
    </source>
</evidence>
<keyword evidence="1" id="KW-0808">Transferase</keyword>
<reference evidence="4" key="2">
    <citation type="submission" date="2023-01" db="EMBL/GenBank/DDBJ databases">
        <title>Draft genome sequence of Methylophaga thalassica strain NBRC 102424.</title>
        <authorList>
            <person name="Sun Q."/>
            <person name="Mori K."/>
        </authorList>
    </citation>
    <scope>NUCLEOTIDE SEQUENCE</scope>
    <source>
        <strain evidence="4">NBRC 102424</strain>
    </source>
</reference>
<keyword evidence="5" id="KW-1185">Reference proteome</keyword>
<gene>
    <name evidence="4" type="primary">yitI</name>
    <name evidence="4" type="ORF">GCM10007891_25530</name>
</gene>
<dbReference type="Pfam" id="PF00583">
    <property type="entry name" value="Acetyltransf_1"/>
    <property type="match status" value="1"/>
</dbReference>
<dbReference type="SUPFAM" id="SSF55729">
    <property type="entry name" value="Acyl-CoA N-acyltransferases (Nat)"/>
    <property type="match status" value="1"/>
</dbReference>
<dbReference type="CDD" id="cd04301">
    <property type="entry name" value="NAT_SF"/>
    <property type="match status" value="1"/>
</dbReference>
<comment type="caution">
    <text evidence="4">The sequence shown here is derived from an EMBL/GenBank/DDBJ whole genome shotgun (WGS) entry which is preliminary data.</text>
</comment>
<name>A0ABQ5TZI3_9GAMM</name>
<dbReference type="InterPro" id="IPR000182">
    <property type="entry name" value="GNAT_dom"/>
</dbReference>
<proteinExistence type="predicted"/>
<protein>
    <submittedName>
        <fullName evidence="4">N-acetyltransferase</fullName>
    </submittedName>
</protein>
<dbReference type="EMBL" id="BSND01000013">
    <property type="protein sequence ID" value="GLQ00700.1"/>
    <property type="molecule type" value="Genomic_DNA"/>
</dbReference>
<keyword evidence="2" id="KW-0012">Acyltransferase</keyword>
<dbReference type="PROSITE" id="PS51186">
    <property type="entry name" value="GNAT"/>
    <property type="match status" value="1"/>
</dbReference>
<dbReference type="InterPro" id="IPR016181">
    <property type="entry name" value="Acyl_CoA_acyltransferase"/>
</dbReference>
<organism evidence="4 5">
    <name type="scientific">Methylophaga thalassica</name>
    <dbReference type="NCBI Taxonomy" id="40223"/>
    <lineage>
        <taxon>Bacteria</taxon>
        <taxon>Pseudomonadati</taxon>
        <taxon>Pseudomonadota</taxon>
        <taxon>Gammaproteobacteria</taxon>
        <taxon>Thiotrichales</taxon>
        <taxon>Piscirickettsiaceae</taxon>
        <taxon>Methylophaga</taxon>
    </lineage>
</organism>
<sequence length="146" mass="16152">MEIREIASQQTHALRSQVLRTGKPLSECVFEGDDAVTTRHFAAVDQTENIVGIVSVYLNDNPLLKQSNSYQIRAMATAPDYRGRGVGSALLTAAERYAKSQRATLIWANARSTAIGFYRRSAYTLASEEFMISGIGPHYLVSKPLR</sequence>
<evidence type="ECO:0000259" key="3">
    <source>
        <dbReference type="PROSITE" id="PS51186"/>
    </source>
</evidence>